<protein>
    <submittedName>
        <fullName evidence="2">Uncharacterized protein</fullName>
    </submittedName>
</protein>
<dbReference type="Proteomes" id="UP000676336">
    <property type="component" value="Unassembled WGS sequence"/>
</dbReference>
<comment type="caution">
    <text evidence="2">The sequence shown here is derived from an EMBL/GenBank/DDBJ whole genome shotgun (WGS) entry which is preliminary data.</text>
</comment>
<evidence type="ECO:0000313" key="2">
    <source>
        <dbReference type="EMBL" id="CAF3990885.1"/>
    </source>
</evidence>
<dbReference type="AlphaFoldDB" id="A0A819N8X8"/>
<gene>
    <name evidence="1" type="ORF">SMN809_LOCUS1481</name>
    <name evidence="2" type="ORF">UXM345_LOCUS15596</name>
</gene>
<evidence type="ECO:0000313" key="3">
    <source>
        <dbReference type="Proteomes" id="UP000663842"/>
    </source>
</evidence>
<name>A0A819N8X8_9BILA</name>
<dbReference type="EMBL" id="CAJOBI010000229">
    <property type="protein sequence ID" value="CAF3806578.1"/>
    <property type="molecule type" value="Genomic_DNA"/>
</dbReference>
<accession>A0A819N8X8</accession>
<dbReference type="EMBL" id="CAJOBF010001867">
    <property type="protein sequence ID" value="CAF3990885.1"/>
    <property type="molecule type" value="Genomic_DNA"/>
</dbReference>
<sequence>MFKSFPPPDLPNDVLSFKGEKFFELIQQKCGQVFKELMEILSINTVYKLLLVEDDILPVFQKKYRELEKVTQRACLHLDDGTIMLKPGLRMDFDRFIRSLHDINDKQKQQKEIVKQTEDIIYLFKNLVKSYQFNESDDAQDNYSFLFAFMENICNNISKNKNNYRYSDIVQQFAQSLYISGGRNSYEFVPLNLPGALLSLSTLNLSLEKADACIGEAEFRYDALNHHHNSLNYQITVSSEDSTAVVKKVSYNAATNTFGGFATPLENGIIKSGYVKTRYFDVLKEWFENKDKSNYLNVHMMQPLIESKPYTSSFLLGAYGISNTFKAIDILNRWIWIFEKSQESNVRIVAFSTDCDPRYLLAMRLTTDSIHLCATLRNRMLEGIASLLIENGEVSTQVVNELIETKSKFVHGLVKTDIKPSDRQNYKSCHKILHEEIINALEDIDGSLATRIYLRLLCSVALAYIDHNTSIIDRIYHSWLAVFICYIWQTWLHLVHKEDISESHSQMSKENLFITVPAHFCIEMNAHSLVAICLLVHQQDLPISALRFPNYRSQSLEATFRNSRSMSGVFSTVVNFTTEQFLKRADKLSVLADIQNQSESGQKQNKTEMLQVNSFVRAQFDRQFKKVSYDDDESYLSDNDESSYKFRSDINTAVDLDDDSSCDDETENVSSISASERRMLLHRDVRFREMLDDIKLEFGLPASASLSLFNIVGNYSVCGSTAGILWALNDAKVPKYWIVVRGETSEDDEKVEQDDWYKWFMKNYILKVFAVMALQDSSNTSHSSIQTSTKANQFREALMEPNRA</sequence>
<reference evidence="2" key="1">
    <citation type="submission" date="2021-02" db="EMBL/GenBank/DDBJ databases">
        <authorList>
            <person name="Nowell W R."/>
        </authorList>
    </citation>
    <scope>NUCLEOTIDE SEQUENCE</scope>
</reference>
<evidence type="ECO:0000313" key="1">
    <source>
        <dbReference type="EMBL" id="CAF3806578.1"/>
    </source>
</evidence>
<dbReference type="Proteomes" id="UP000663842">
    <property type="component" value="Unassembled WGS sequence"/>
</dbReference>
<organism evidence="2 3">
    <name type="scientific">Rotaria magnacalcarata</name>
    <dbReference type="NCBI Taxonomy" id="392030"/>
    <lineage>
        <taxon>Eukaryota</taxon>
        <taxon>Metazoa</taxon>
        <taxon>Spiralia</taxon>
        <taxon>Gnathifera</taxon>
        <taxon>Rotifera</taxon>
        <taxon>Eurotatoria</taxon>
        <taxon>Bdelloidea</taxon>
        <taxon>Philodinida</taxon>
        <taxon>Philodinidae</taxon>
        <taxon>Rotaria</taxon>
    </lineage>
</organism>
<proteinExistence type="predicted"/>